<feature type="non-terminal residue" evidence="2">
    <location>
        <position position="1"/>
    </location>
</feature>
<feature type="region of interest" description="Disordered" evidence="1">
    <location>
        <begin position="1"/>
        <end position="223"/>
    </location>
</feature>
<feature type="compositionally biased region" description="Low complexity" evidence="1">
    <location>
        <begin position="257"/>
        <end position="266"/>
    </location>
</feature>
<feature type="compositionally biased region" description="Basic residues" evidence="1">
    <location>
        <begin position="23"/>
        <end position="53"/>
    </location>
</feature>
<evidence type="ECO:0000256" key="1">
    <source>
        <dbReference type="SAM" id="MobiDB-lite"/>
    </source>
</evidence>
<proteinExistence type="predicted"/>
<accession>A0A6J4VL33</accession>
<feature type="region of interest" description="Disordered" evidence="1">
    <location>
        <begin position="257"/>
        <end position="301"/>
    </location>
</feature>
<dbReference type="AlphaFoldDB" id="A0A6J4VL33"/>
<feature type="compositionally biased region" description="Basic and acidic residues" evidence="1">
    <location>
        <begin position="74"/>
        <end position="85"/>
    </location>
</feature>
<protein>
    <submittedName>
        <fullName evidence="2">ABC transporter, permease protein 2 (Cluster 5, nickel/peptides/opines)</fullName>
    </submittedName>
</protein>
<sequence>GGSGLERPRCPRRSCPPRCPPAAHRHRLVLHPRPAARPRRRAPRRPLRPRRPGRPLPRPPRPDRAVHRRPPPAAERRLPPGDRRVRAGHLLPAALRRPRLLPGRRHRGRHRRRPRHPARAGRRLRRRLGRQRPDPADGRPLRLPRHPAGDRDHLAARQHPDQRDGRHRHRLHPDLHAGRPRRHPLRPPHRLRRGGGRPRGADATDPRPPRAAEHHRPADRPRLAQLRLRGAGRGVAGVPRPRQQAARPLVGVDGLGLLRLPPVGALGRHRAGGRDRPRRPRLQPARRRPPRRPRPPPAGTL</sequence>
<evidence type="ECO:0000313" key="2">
    <source>
        <dbReference type="EMBL" id="CAA9581447.1"/>
    </source>
</evidence>
<feature type="compositionally biased region" description="Basic and acidic residues" evidence="1">
    <location>
        <begin position="147"/>
        <end position="164"/>
    </location>
</feature>
<reference evidence="2" key="1">
    <citation type="submission" date="2020-02" db="EMBL/GenBank/DDBJ databases">
        <authorList>
            <person name="Meier V. D."/>
        </authorList>
    </citation>
    <scope>NUCLEOTIDE SEQUENCE</scope>
    <source>
        <strain evidence="2">AVDCRST_MAG59</strain>
    </source>
</reference>
<feature type="non-terminal residue" evidence="2">
    <location>
        <position position="301"/>
    </location>
</feature>
<feature type="compositionally biased region" description="Basic and acidic residues" evidence="1">
    <location>
        <begin position="131"/>
        <end position="140"/>
    </location>
</feature>
<feature type="compositionally biased region" description="Basic residues" evidence="1">
    <location>
        <begin position="178"/>
        <end position="196"/>
    </location>
</feature>
<dbReference type="EMBL" id="CADCWF010000347">
    <property type="protein sequence ID" value="CAA9581447.1"/>
    <property type="molecule type" value="Genomic_DNA"/>
</dbReference>
<feature type="compositionally biased region" description="Basic residues" evidence="1">
    <location>
        <begin position="96"/>
        <end position="130"/>
    </location>
</feature>
<organism evidence="2">
    <name type="scientific">uncultured Thermomicrobiales bacterium</name>
    <dbReference type="NCBI Taxonomy" id="1645740"/>
    <lineage>
        <taxon>Bacteria</taxon>
        <taxon>Pseudomonadati</taxon>
        <taxon>Thermomicrobiota</taxon>
        <taxon>Thermomicrobia</taxon>
        <taxon>Thermomicrobiales</taxon>
        <taxon>environmental samples</taxon>
    </lineage>
</organism>
<feature type="compositionally biased region" description="Basic residues" evidence="1">
    <location>
        <begin position="267"/>
        <end position="294"/>
    </location>
</feature>
<gene>
    <name evidence="2" type="ORF">AVDCRST_MAG59-4822</name>
</gene>
<feature type="compositionally biased region" description="Basic and acidic residues" evidence="1">
    <location>
        <begin position="199"/>
        <end position="222"/>
    </location>
</feature>
<name>A0A6J4VL33_9BACT</name>